<evidence type="ECO:0000256" key="15">
    <source>
        <dbReference type="SAM" id="SignalP"/>
    </source>
</evidence>
<accession>A0A1M5WCT3</accession>
<feature type="binding site" description="covalent" evidence="13">
    <location>
        <position position="210"/>
    </location>
    <ligand>
        <name>heme c</name>
        <dbReference type="ChEBI" id="CHEBI:61717"/>
        <label>2</label>
    </ligand>
</feature>
<dbReference type="InterPro" id="IPR036909">
    <property type="entry name" value="Cyt_c-like_dom_sf"/>
</dbReference>
<evidence type="ECO:0000256" key="7">
    <source>
        <dbReference type="ARBA" id="ARBA00022764"/>
    </source>
</evidence>
<evidence type="ECO:0000256" key="12">
    <source>
        <dbReference type="ARBA" id="ARBA00073576"/>
    </source>
</evidence>
<dbReference type="PANTHER" id="PTHR30600:SF10">
    <property type="entry name" value="BLL6722 PROTEIN"/>
    <property type="match status" value="1"/>
</dbReference>
<evidence type="ECO:0000256" key="2">
    <source>
        <dbReference type="ARBA" id="ARBA00004856"/>
    </source>
</evidence>
<keyword evidence="17" id="KW-0575">Peroxidase</keyword>
<sequence>MKKIAWLLLAGLCLPAVAVAGQLAAITDAMLPEQTPELAARAELGKKLFFDRRLSGDGTMNCGTCHDPEQGYSDGMEISLNYPTTKNWRNSPTVINVVFHQQFFHDGRAATLEEQALFPMMSAFEMNQNLDFLEEEIRSVPEYVAEFKSVFGDGDVTLERIAIAIADFERTLISRDAPLDRFLDGDETALSPDARQGYQLFIGKAACVTCHYGPNLMDNRFHALYVPENPDHLEDPRITATRRFVAKLHNFEAYRTLDEDLGRYLITKDRADWKAFKTPTLREIAATAPYMHNGIFATLDEVLDFFAAGGGAGTTALKPLALSPAEKSQLKAFLEEGLAGEITPLTYPKIP</sequence>
<keyword evidence="8" id="KW-0249">Electron transport</keyword>
<proteinExistence type="predicted"/>
<keyword evidence="9" id="KW-0560">Oxidoreductase</keyword>
<keyword evidence="7" id="KW-0574">Periplasm</keyword>
<feature type="binding site" description="covalent" evidence="13">
    <location>
        <position position="62"/>
    </location>
    <ligand>
        <name>heme c</name>
        <dbReference type="ChEBI" id="CHEBI:61717"/>
        <label>1</label>
    </ligand>
</feature>
<protein>
    <recommendedName>
        <fullName evidence="12">Methylamine utilization protein MauG</fullName>
    </recommendedName>
</protein>
<feature type="chain" id="PRO_5011957449" description="Methylamine utilization protein MauG" evidence="15">
    <location>
        <begin position="21"/>
        <end position="351"/>
    </location>
</feature>
<dbReference type="EMBL" id="FQXS01000012">
    <property type="protein sequence ID" value="SHH85379.1"/>
    <property type="molecule type" value="Genomic_DNA"/>
</dbReference>
<evidence type="ECO:0000256" key="14">
    <source>
        <dbReference type="PIRSR" id="PIRSR000294-2"/>
    </source>
</evidence>
<dbReference type="InterPro" id="IPR026259">
    <property type="entry name" value="MauG/Cytc_peroxidase"/>
</dbReference>
<dbReference type="GO" id="GO:0046872">
    <property type="term" value="F:metal ion binding"/>
    <property type="evidence" value="ECO:0007669"/>
    <property type="project" value="UniProtKB-KW"/>
</dbReference>
<evidence type="ECO:0000256" key="9">
    <source>
        <dbReference type="ARBA" id="ARBA00023002"/>
    </source>
</evidence>
<dbReference type="RefSeq" id="WP_073375998.1">
    <property type="nucleotide sequence ID" value="NZ_FQXS01000012.1"/>
</dbReference>
<comment type="cofactor">
    <cofactor evidence="13">
        <name>heme</name>
        <dbReference type="ChEBI" id="CHEBI:30413"/>
    </cofactor>
    <text evidence="13">Binds 2 heme groups.</text>
</comment>
<dbReference type="Pfam" id="PF03150">
    <property type="entry name" value="CCP_MauG"/>
    <property type="match status" value="1"/>
</dbReference>
<evidence type="ECO:0000256" key="11">
    <source>
        <dbReference type="ARBA" id="ARBA00058991"/>
    </source>
</evidence>
<feature type="binding site" description="axial binding residue" evidence="14">
    <location>
        <position position="211"/>
    </location>
    <ligand>
        <name>heme c</name>
        <dbReference type="ChEBI" id="CHEBI:61717"/>
        <label>2</label>
    </ligand>
    <ligandPart>
        <name>Fe</name>
        <dbReference type="ChEBI" id="CHEBI:18248"/>
    </ligandPart>
</feature>
<dbReference type="AlphaFoldDB" id="A0A1M5WCT3"/>
<feature type="binding site" description="axial binding residue" evidence="14">
    <location>
        <position position="66"/>
    </location>
    <ligand>
        <name>heme c</name>
        <dbReference type="ChEBI" id="CHEBI:61717"/>
        <label>1</label>
    </ligand>
    <ligandPart>
        <name>Fe</name>
        <dbReference type="ChEBI" id="CHEBI:18248"/>
    </ligandPart>
</feature>
<keyword evidence="6 15" id="KW-0732">Signal</keyword>
<evidence type="ECO:0000256" key="3">
    <source>
        <dbReference type="ARBA" id="ARBA00022448"/>
    </source>
</evidence>
<dbReference type="InterPro" id="IPR004852">
    <property type="entry name" value="Di-haem_cyt_c_peroxidsae"/>
</dbReference>
<dbReference type="FunFam" id="1.10.760.10:FF:000019">
    <property type="entry name" value="Di-heme cytochrome C peroxidase"/>
    <property type="match status" value="1"/>
</dbReference>
<dbReference type="GO" id="GO:0020037">
    <property type="term" value="F:heme binding"/>
    <property type="evidence" value="ECO:0007669"/>
    <property type="project" value="InterPro"/>
</dbReference>
<evidence type="ECO:0000256" key="8">
    <source>
        <dbReference type="ARBA" id="ARBA00022982"/>
    </source>
</evidence>
<feature type="binding site" description="covalent" evidence="13">
    <location>
        <position position="207"/>
    </location>
    <ligand>
        <name>heme c</name>
        <dbReference type="ChEBI" id="CHEBI:61717"/>
        <label>2</label>
    </ligand>
</feature>
<feature type="domain" description="Cytochrome c" evidence="16">
    <location>
        <begin position="192"/>
        <end position="338"/>
    </location>
</feature>
<dbReference type="SUPFAM" id="SSF46626">
    <property type="entry name" value="Cytochrome c"/>
    <property type="match status" value="2"/>
</dbReference>
<evidence type="ECO:0000259" key="16">
    <source>
        <dbReference type="PROSITE" id="PS51007"/>
    </source>
</evidence>
<dbReference type="PIRSF" id="PIRSF000294">
    <property type="entry name" value="Cytochrome-c_peroxidase"/>
    <property type="match status" value="1"/>
</dbReference>
<evidence type="ECO:0000256" key="10">
    <source>
        <dbReference type="ARBA" id="ARBA00023004"/>
    </source>
</evidence>
<comment type="PTM">
    <text evidence="13">Binds 2 heme groups per subunit.</text>
</comment>
<comment type="subcellular location">
    <subcellularLocation>
        <location evidence="1">Periplasm</location>
    </subcellularLocation>
</comment>
<dbReference type="Proteomes" id="UP000184139">
    <property type="component" value="Unassembled WGS sequence"/>
</dbReference>
<name>A0A1M5WCT3_9BACT</name>
<evidence type="ECO:0000256" key="13">
    <source>
        <dbReference type="PIRSR" id="PIRSR000294-1"/>
    </source>
</evidence>
<evidence type="ECO:0000256" key="6">
    <source>
        <dbReference type="ARBA" id="ARBA00022729"/>
    </source>
</evidence>
<keyword evidence="3" id="KW-0813">Transport</keyword>
<dbReference type="GO" id="GO:0009055">
    <property type="term" value="F:electron transfer activity"/>
    <property type="evidence" value="ECO:0007669"/>
    <property type="project" value="InterPro"/>
</dbReference>
<dbReference type="STRING" id="1121409.SAMN02745124_02223"/>
<keyword evidence="10 14" id="KW-0408">Iron</keyword>
<evidence type="ECO:0000313" key="18">
    <source>
        <dbReference type="Proteomes" id="UP000184139"/>
    </source>
</evidence>
<evidence type="ECO:0000256" key="4">
    <source>
        <dbReference type="ARBA" id="ARBA00022617"/>
    </source>
</evidence>
<dbReference type="PANTHER" id="PTHR30600">
    <property type="entry name" value="CYTOCHROME C PEROXIDASE-RELATED"/>
    <property type="match status" value="1"/>
</dbReference>
<evidence type="ECO:0000313" key="17">
    <source>
        <dbReference type="EMBL" id="SHH85379.1"/>
    </source>
</evidence>
<dbReference type="GO" id="GO:0004130">
    <property type="term" value="F:cytochrome-c peroxidase activity"/>
    <property type="evidence" value="ECO:0007669"/>
    <property type="project" value="TreeGrafter"/>
</dbReference>
<keyword evidence="5 14" id="KW-0479">Metal-binding</keyword>
<comment type="function">
    <text evidence="11">Involved in methylamine metabolism. Essential for the maturation of the beta subunit of MADH, presumably via a step in the biosynthesis of tryptophan tryptophylquinone (TTQ), the cofactor of MADH.</text>
</comment>
<comment type="pathway">
    <text evidence="2">One-carbon metabolism; methylamine degradation.</text>
</comment>
<gene>
    <name evidence="17" type="ORF">SAMN02745124_02223</name>
</gene>
<dbReference type="PROSITE" id="PS51007">
    <property type="entry name" value="CYTC"/>
    <property type="match status" value="2"/>
</dbReference>
<dbReference type="InterPro" id="IPR051395">
    <property type="entry name" value="Cytochrome_c_Peroxidase/MauG"/>
</dbReference>
<keyword evidence="18" id="KW-1185">Reference proteome</keyword>
<dbReference type="GO" id="GO:0042597">
    <property type="term" value="C:periplasmic space"/>
    <property type="evidence" value="ECO:0007669"/>
    <property type="project" value="UniProtKB-SubCell"/>
</dbReference>
<dbReference type="Gene3D" id="1.10.760.10">
    <property type="entry name" value="Cytochrome c-like domain"/>
    <property type="match status" value="2"/>
</dbReference>
<evidence type="ECO:0000256" key="1">
    <source>
        <dbReference type="ARBA" id="ARBA00004418"/>
    </source>
</evidence>
<evidence type="ECO:0000256" key="5">
    <source>
        <dbReference type="ARBA" id="ARBA00022723"/>
    </source>
</evidence>
<keyword evidence="4 13" id="KW-0349">Heme</keyword>
<feature type="domain" description="Cytochrome c" evidence="16">
    <location>
        <begin position="40"/>
        <end position="148"/>
    </location>
</feature>
<dbReference type="InterPro" id="IPR009056">
    <property type="entry name" value="Cyt_c-like_dom"/>
</dbReference>
<dbReference type="OrthoDB" id="9805202at2"/>
<reference evidence="17 18" key="1">
    <citation type="submission" date="2016-11" db="EMBL/GenBank/DDBJ databases">
        <authorList>
            <person name="Jaros S."/>
            <person name="Januszkiewicz K."/>
            <person name="Wedrychowicz H."/>
        </authorList>
    </citation>
    <scope>NUCLEOTIDE SEQUENCE [LARGE SCALE GENOMIC DNA]</scope>
    <source>
        <strain evidence="17 18">DSM 9705</strain>
    </source>
</reference>
<feature type="binding site" description="covalent" evidence="13">
    <location>
        <position position="65"/>
    </location>
    <ligand>
        <name>heme c</name>
        <dbReference type="ChEBI" id="CHEBI:61717"/>
        <label>1</label>
    </ligand>
</feature>
<feature type="signal peptide" evidence="15">
    <location>
        <begin position="1"/>
        <end position="20"/>
    </location>
</feature>
<organism evidence="17 18">
    <name type="scientific">Desulfofustis glycolicus DSM 9705</name>
    <dbReference type="NCBI Taxonomy" id="1121409"/>
    <lineage>
        <taxon>Bacteria</taxon>
        <taxon>Pseudomonadati</taxon>
        <taxon>Thermodesulfobacteriota</taxon>
        <taxon>Desulfobulbia</taxon>
        <taxon>Desulfobulbales</taxon>
        <taxon>Desulfocapsaceae</taxon>
        <taxon>Desulfofustis</taxon>
    </lineage>
</organism>